<feature type="compositionally biased region" description="Acidic residues" evidence="1">
    <location>
        <begin position="181"/>
        <end position="192"/>
    </location>
</feature>
<sequence length="203" mass="21160">MSPLVYSSSDDEDVPLAQKKALLEVKKEYALPGQTRDTPEEGDPLRKFYTSLLEQRPESEMARKWCVMNGLLSAEDAQAYVNAVAARKGDSRPASRAGNGAKATPAKRAAPKSAAGAKKTKGAAAAKKGAAKATPKGSAKGAATKTAAAKRASPGGSGKKPAAAKKATPASKAKVKREASPDWDDDGSDDEIIPAKKTRVSYY</sequence>
<evidence type="ECO:0000256" key="1">
    <source>
        <dbReference type="SAM" id="MobiDB-lite"/>
    </source>
</evidence>
<gene>
    <name evidence="2" type="ORF">QBZ16_001202</name>
</gene>
<feature type="compositionally biased region" description="Low complexity" evidence="1">
    <location>
        <begin position="100"/>
        <end position="172"/>
    </location>
</feature>
<feature type="region of interest" description="Disordered" evidence="1">
    <location>
        <begin position="86"/>
        <end position="203"/>
    </location>
</feature>
<protein>
    <submittedName>
        <fullName evidence="2">Uncharacterized protein</fullName>
    </submittedName>
</protein>
<keyword evidence="3" id="KW-1185">Reference proteome</keyword>
<comment type="caution">
    <text evidence="2">The sequence shown here is derived from an EMBL/GenBank/DDBJ whole genome shotgun (WGS) entry which is preliminary data.</text>
</comment>
<evidence type="ECO:0000313" key="3">
    <source>
        <dbReference type="Proteomes" id="UP001255856"/>
    </source>
</evidence>
<evidence type="ECO:0000313" key="2">
    <source>
        <dbReference type="EMBL" id="KAK2076270.1"/>
    </source>
</evidence>
<reference evidence="2" key="1">
    <citation type="submission" date="2021-01" db="EMBL/GenBank/DDBJ databases">
        <authorList>
            <person name="Eckstrom K.M.E."/>
        </authorList>
    </citation>
    <scope>NUCLEOTIDE SEQUENCE</scope>
    <source>
        <strain evidence="2">UVCC 0001</strain>
    </source>
</reference>
<dbReference type="AlphaFoldDB" id="A0AAD9IFL7"/>
<dbReference type="PANTHER" id="PTHR33828:SF2">
    <property type="entry name" value="NUCLEOLIN"/>
    <property type="match status" value="1"/>
</dbReference>
<organism evidence="2 3">
    <name type="scientific">Prototheca wickerhamii</name>
    <dbReference type="NCBI Taxonomy" id="3111"/>
    <lineage>
        <taxon>Eukaryota</taxon>
        <taxon>Viridiplantae</taxon>
        <taxon>Chlorophyta</taxon>
        <taxon>core chlorophytes</taxon>
        <taxon>Trebouxiophyceae</taxon>
        <taxon>Chlorellales</taxon>
        <taxon>Chlorellaceae</taxon>
        <taxon>Prototheca</taxon>
    </lineage>
</organism>
<dbReference type="PANTHER" id="PTHR33828">
    <property type="entry name" value="OS05G0596200 PROTEIN"/>
    <property type="match status" value="1"/>
</dbReference>
<name>A0AAD9IFL7_PROWI</name>
<proteinExistence type="predicted"/>
<dbReference type="Proteomes" id="UP001255856">
    <property type="component" value="Unassembled WGS sequence"/>
</dbReference>
<dbReference type="EMBL" id="JASFZW010000011">
    <property type="protein sequence ID" value="KAK2076270.1"/>
    <property type="molecule type" value="Genomic_DNA"/>
</dbReference>
<accession>A0AAD9IFL7</accession>